<evidence type="ECO:0000313" key="10">
    <source>
        <dbReference type="Proteomes" id="UP001642360"/>
    </source>
</evidence>
<evidence type="ECO:0000256" key="6">
    <source>
        <dbReference type="SAM" id="MobiDB-lite"/>
    </source>
</evidence>
<feature type="coiled-coil region" evidence="5">
    <location>
        <begin position="776"/>
        <end position="803"/>
    </location>
</feature>
<evidence type="ECO:0000256" key="3">
    <source>
        <dbReference type="ARBA" id="ARBA00022989"/>
    </source>
</evidence>
<dbReference type="GO" id="GO:0080115">
    <property type="term" value="F:myosin XI tail binding"/>
    <property type="evidence" value="ECO:0007669"/>
    <property type="project" value="UniProtKB-ARBA"/>
</dbReference>
<dbReference type="PANTHER" id="PTHR31448">
    <property type="entry name" value="MYOSIN-BINDING PROTEIN 2"/>
    <property type="match status" value="1"/>
</dbReference>
<dbReference type="InterPro" id="IPR007656">
    <property type="entry name" value="GTD-bd"/>
</dbReference>
<keyword evidence="10" id="KW-1185">Reference proteome</keyword>
<sequence length="980" mass="110959">MAANKFATMLHRNSNKITLILIYAVLEWTLIILLLLNALFSYLIIKFADYFGLKPPCLWCSRVDHIFEPGKGKNMHRDLLCEVHATEISKLGYCSNHRKLAESQYMCEDCLPSRPDVPELSKNFDFLPWMKQVGMIQSDEDKVLENGAVRLNCSCCGVSLENKIRSPYIVIKPSWGDLDYTQKRNWITETGDDDHIEDGDNSDHSRSDLATDRCEHENEHGFENKSENQMLSDVNEGFGVREEEAERYSSVSIFKLGVRELEGDEDDEVGMVSEVEKETIKEDNSSMTKEDQSVQVCTGEDDPPQILPQHLEFFIDCSGHQLVPVELIDSKTEEDHGKYSVKEEGHEHIDNQDPNLVSELYLQVEVKSVVENSTSLREPEAELSVHENKKEPKFQVLESMDIEEDENSVVFHANNCHPVWEFYDLVDITQATQIPSRDDEVQAMAAECSKEKDADVPPAFEEVHQIPMSETEADVSIGTDIPDLETTDEIQTQETSSSYACTHEDASTSAVHFHTVEDYGSEKAQEEMAELRTFSAEVCEGVINNHSSLGSEFNEVEEDKVPDTPTSTDSFHHLHKKLLLLEKKDSGTEESLDGSVVSEFEGGDGVLTVDRLTSALRAERKALHALYAELEEERSASAVAANQTMAMINRLQEEKAAVQMEALQYQRMMEEQSEYDQEALQLLNELMVKREKEKQELEKELEIYRKKLLDYEAKEKVRMLRRSKDGSARSGFFSASSSNAEDSDGLSIDLNQEAKEDDSFYSHRENGNHNTPVDAVLNLEESLANFEEERLSILEQLKFLEEKLITLSDEEDQHFEDVSPVEQFHEQNGKHLDEHADFGSEAKGLPNGFPKEINGNHRHKKIIVGSKGKTLLPLFDAIGAENGDVVANGHENGFISDGEHNSIVTKFESENQTLAIAEEVDNLYGRLQALEADREFLRHCVSSVKKGDKGMYLLQEILQHLRDLRNVELRVRNFSDGALA</sequence>
<reference evidence="9 10" key="1">
    <citation type="submission" date="2024-02" db="EMBL/GenBank/DDBJ databases">
        <authorList>
            <person name="Vignale AGUSTIN F."/>
            <person name="Sosa J E."/>
            <person name="Modenutti C."/>
        </authorList>
    </citation>
    <scope>NUCLEOTIDE SEQUENCE [LARGE SCALE GENOMIC DNA]</scope>
</reference>
<evidence type="ECO:0000313" key="9">
    <source>
        <dbReference type="EMBL" id="CAK9134268.1"/>
    </source>
</evidence>
<keyword evidence="3 7" id="KW-1133">Transmembrane helix</keyword>
<evidence type="ECO:0000256" key="7">
    <source>
        <dbReference type="SAM" id="Phobius"/>
    </source>
</evidence>
<evidence type="ECO:0000256" key="5">
    <source>
        <dbReference type="SAM" id="Coils"/>
    </source>
</evidence>
<organism evidence="9 10">
    <name type="scientific">Ilex paraguariensis</name>
    <name type="common">yerba mate</name>
    <dbReference type="NCBI Taxonomy" id="185542"/>
    <lineage>
        <taxon>Eukaryota</taxon>
        <taxon>Viridiplantae</taxon>
        <taxon>Streptophyta</taxon>
        <taxon>Embryophyta</taxon>
        <taxon>Tracheophyta</taxon>
        <taxon>Spermatophyta</taxon>
        <taxon>Magnoliopsida</taxon>
        <taxon>eudicotyledons</taxon>
        <taxon>Gunneridae</taxon>
        <taxon>Pentapetalae</taxon>
        <taxon>asterids</taxon>
        <taxon>campanulids</taxon>
        <taxon>Aquifoliales</taxon>
        <taxon>Aquifoliaceae</taxon>
        <taxon>Ilex</taxon>
    </lineage>
</organism>
<feature type="compositionally biased region" description="Basic and acidic residues" evidence="6">
    <location>
        <begin position="201"/>
        <end position="222"/>
    </location>
</feature>
<feature type="domain" description="GTD-binding" evidence="8">
    <location>
        <begin position="607"/>
        <end position="705"/>
    </location>
</feature>
<feature type="coiled-coil region" evidence="5">
    <location>
        <begin position="613"/>
        <end position="714"/>
    </location>
</feature>
<keyword evidence="2 7" id="KW-0812">Transmembrane</keyword>
<comment type="subcellular location">
    <subcellularLocation>
        <location evidence="1">Membrane</location>
        <topology evidence="1">Single-pass membrane protein</topology>
    </subcellularLocation>
</comment>
<feature type="compositionally biased region" description="Acidic residues" evidence="6">
    <location>
        <begin position="190"/>
        <end position="200"/>
    </location>
</feature>
<protein>
    <recommendedName>
        <fullName evidence="8">GTD-binding domain-containing protein</fullName>
    </recommendedName>
</protein>
<dbReference type="Proteomes" id="UP001642360">
    <property type="component" value="Unassembled WGS sequence"/>
</dbReference>
<dbReference type="PANTHER" id="PTHR31448:SF3">
    <property type="entry name" value="MYOSIN-BINDING PROTEIN 2"/>
    <property type="match status" value="1"/>
</dbReference>
<proteinExistence type="predicted"/>
<keyword evidence="4 7" id="KW-0472">Membrane</keyword>
<dbReference type="EMBL" id="CAUOFW020000392">
    <property type="protein sequence ID" value="CAK9134268.1"/>
    <property type="molecule type" value="Genomic_DNA"/>
</dbReference>
<accession>A0ABC8QNJ7</accession>
<feature type="region of interest" description="Disordered" evidence="6">
    <location>
        <begin position="190"/>
        <end position="222"/>
    </location>
</feature>
<feature type="transmembrane region" description="Helical" evidence="7">
    <location>
        <begin position="20"/>
        <end position="45"/>
    </location>
</feature>
<dbReference type="GO" id="GO:0016020">
    <property type="term" value="C:membrane"/>
    <property type="evidence" value="ECO:0007669"/>
    <property type="project" value="UniProtKB-SubCell"/>
</dbReference>
<keyword evidence="5" id="KW-0175">Coiled coil</keyword>
<evidence type="ECO:0000256" key="2">
    <source>
        <dbReference type="ARBA" id="ARBA00022692"/>
    </source>
</evidence>
<evidence type="ECO:0000256" key="1">
    <source>
        <dbReference type="ARBA" id="ARBA00004167"/>
    </source>
</evidence>
<evidence type="ECO:0000256" key="4">
    <source>
        <dbReference type="ARBA" id="ARBA00023136"/>
    </source>
</evidence>
<dbReference type="PROSITE" id="PS51775">
    <property type="entry name" value="GTD_BINDING"/>
    <property type="match status" value="1"/>
</dbReference>
<dbReference type="InterPro" id="IPR039306">
    <property type="entry name" value="MYOB"/>
</dbReference>
<comment type="caution">
    <text evidence="9">The sequence shown here is derived from an EMBL/GenBank/DDBJ whole genome shotgun (WGS) entry which is preliminary data.</text>
</comment>
<dbReference type="AlphaFoldDB" id="A0ABC8QNJ7"/>
<dbReference type="Pfam" id="PF04576">
    <property type="entry name" value="Zein-binding"/>
    <property type="match status" value="1"/>
</dbReference>
<name>A0ABC8QNJ7_9AQUA</name>
<gene>
    <name evidence="9" type="ORF">ILEXP_LOCUS1205</name>
</gene>
<evidence type="ECO:0000259" key="8">
    <source>
        <dbReference type="PROSITE" id="PS51775"/>
    </source>
</evidence>